<dbReference type="SUPFAM" id="SSF53790">
    <property type="entry name" value="Tetrapyrrole methylase"/>
    <property type="match status" value="1"/>
</dbReference>
<evidence type="ECO:0000256" key="4">
    <source>
        <dbReference type="ARBA" id="ARBA00022603"/>
    </source>
</evidence>
<dbReference type="EC" id="1.3.1.76" evidence="15"/>
<dbReference type="GO" id="GO:0009236">
    <property type="term" value="P:cobalamin biosynthetic process"/>
    <property type="evidence" value="ECO:0007669"/>
    <property type="project" value="UniProtKB-UniRule"/>
</dbReference>
<dbReference type="GO" id="GO:0051287">
    <property type="term" value="F:NAD binding"/>
    <property type="evidence" value="ECO:0007669"/>
    <property type="project" value="InterPro"/>
</dbReference>
<dbReference type="FunFam" id="3.40.1010.10:FF:000001">
    <property type="entry name" value="Siroheme synthase"/>
    <property type="match status" value="1"/>
</dbReference>
<dbReference type="CDD" id="cd11642">
    <property type="entry name" value="SUMT"/>
    <property type="match status" value="1"/>
</dbReference>
<dbReference type="InterPro" id="IPR037115">
    <property type="entry name" value="Sirohaem_synt_dimer_dom_sf"/>
</dbReference>
<evidence type="ECO:0000256" key="3">
    <source>
        <dbReference type="ARBA" id="ARBA00022573"/>
    </source>
</evidence>
<keyword evidence="6 15" id="KW-0949">S-adenosyl-L-methionine</keyword>
<keyword evidence="9 15" id="KW-0456">Lyase</keyword>
<dbReference type="PIRSF" id="PIRSF036426">
    <property type="entry name" value="Sirohaem_synth"/>
    <property type="match status" value="1"/>
</dbReference>
<comment type="catalytic activity">
    <reaction evidence="13 15">
        <text>precorrin-2 + NAD(+) = sirohydrochlorin + NADH + 2 H(+)</text>
        <dbReference type="Rhea" id="RHEA:15613"/>
        <dbReference type="ChEBI" id="CHEBI:15378"/>
        <dbReference type="ChEBI" id="CHEBI:57540"/>
        <dbReference type="ChEBI" id="CHEBI:57945"/>
        <dbReference type="ChEBI" id="CHEBI:58351"/>
        <dbReference type="ChEBI" id="CHEBI:58827"/>
        <dbReference type="EC" id="1.3.1.76"/>
    </reaction>
</comment>
<evidence type="ECO:0000256" key="9">
    <source>
        <dbReference type="ARBA" id="ARBA00023239"/>
    </source>
</evidence>
<organism evidence="21 22">
    <name type="scientific">Alcanivorax profundi</name>
    <dbReference type="NCBI Taxonomy" id="2338368"/>
    <lineage>
        <taxon>Bacteria</taxon>
        <taxon>Pseudomonadati</taxon>
        <taxon>Pseudomonadota</taxon>
        <taxon>Gammaproteobacteria</taxon>
        <taxon>Oceanospirillales</taxon>
        <taxon>Alcanivoracaceae</taxon>
        <taxon>Alcanivorax</taxon>
    </lineage>
</organism>
<evidence type="ECO:0000256" key="2">
    <source>
        <dbReference type="ARBA" id="ARBA00005879"/>
    </source>
</evidence>
<evidence type="ECO:0000256" key="12">
    <source>
        <dbReference type="ARBA" id="ARBA00025705"/>
    </source>
</evidence>
<feature type="domain" description="Sirohaem synthase dimerisation" evidence="19">
    <location>
        <begin position="150"/>
        <end position="207"/>
    </location>
</feature>
<reference evidence="21 22" key="1">
    <citation type="submission" date="2018-09" db="EMBL/GenBank/DDBJ databases">
        <title>Alcanivorax profundi sp. nov., isolated from 1000 m-depth seawater of the Mariana Trench.</title>
        <authorList>
            <person name="Liu J."/>
        </authorList>
    </citation>
    <scope>NUCLEOTIDE SEQUENCE [LARGE SCALE GENOMIC DNA]</scope>
    <source>
        <strain evidence="21 22">MTEO17</strain>
    </source>
</reference>
<dbReference type="NCBIfam" id="NF007922">
    <property type="entry name" value="PRK10637.1"/>
    <property type="match status" value="1"/>
</dbReference>
<dbReference type="Pfam" id="PF00590">
    <property type="entry name" value="TP_methylase"/>
    <property type="match status" value="1"/>
</dbReference>
<dbReference type="InterPro" id="IPR006367">
    <property type="entry name" value="Sirohaem_synthase_N"/>
</dbReference>
<keyword evidence="15" id="KW-0597">Phosphoprotein</keyword>
<keyword evidence="5 15" id="KW-0808">Transferase</keyword>
<feature type="region of interest" description="Precorrin-2 dehydrogenase / sirohydrochlorin ferrochelatase" evidence="15">
    <location>
        <begin position="1"/>
        <end position="203"/>
    </location>
</feature>
<dbReference type="InterPro" id="IPR003043">
    <property type="entry name" value="Uropor_MeTrfase_CS"/>
</dbReference>
<dbReference type="Gene3D" id="3.30.160.110">
    <property type="entry name" value="Siroheme synthase, domain 2"/>
    <property type="match status" value="1"/>
</dbReference>
<dbReference type="UniPathway" id="UPA00148">
    <property type="reaction ID" value="UER00211"/>
</dbReference>
<evidence type="ECO:0000256" key="7">
    <source>
        <dbReference type="ARBA" id="ARBA00023002"/>
    </source>
</evidence>
<comment type="function">
    <text evidence="15">Multifunctional enzyme that catalyzes the SAM-dependent methylations of uroporphyrinogen III at position C-2 and C-7 to form precorrin-2 via precorrin-1. Then it catalyzes the NAD-dependent ring dehydrogenation of precorrin-2 to yield sirohydrochlorin. Finally, it catalyzes the ferrochelation of sirohydrochlorin to yield siroheme.</text>
</comment>
<evidence type="ECO:0000259" key="19">
    <source>
        <dbReference type="Pfam" id="PF10414"/>
    </source>
</evidence>
<comment type="catalytic activity">
    <reaction evidence="15">
        <text>siroheme + 2 H(+) = sirohydrochlorin + Fe(2+)</text>
        <dbReference type="Rhea" id="RHEA:24360"/>
        <dbReference type="ChEBI" id="CHEBI:15378"/>
        <dbReference type="ChEBI" id="CHEBI:29033"/>
        <dbReference type="ChEBI" id="CHEBI:58351"/>
        <dbReference type="ChEBI" id="CHEBI:60052"/>
        <dbReference type="EC" id="4.99.1.4"/>
    </reaction>
</comment>
<feature type="binding site" evidence="15">
    <location>
        <begin position="43"/>
        <end position="44"/>
    </location>
    <ligand>
        <name>NAD(+)</name>
        <dbReference type="ChEBI" id="CHEBI:57540"/>
    </ligand>
</feature>
<dbReference type="GO" id="GO:0051266">
    <property type="term" value="F:sirohydrochlorin ferrochelatase activity"/>
    <property type="evidence" value="ECO:0007669"/>
    <property type="project" value="UniProtKB-EC"/>
</dbReference>
<evidence type="ECO:0000256" key="16">
    <source>
        <dbReference type="PIRSR" id="PIRSR036426-1"/>
    </source>
</evidence>
<feature type="active site" description="Proton donor" evidence="15 16">
    <location>
        <position position="272"/>
    </location>
</feature>
<feature type="binding site" evidence="15">
    <location>
        <begin position="22"/>
        <end position="23"/>
    </location>
    <ligand>
        <name>NAD(+)</name>
        <dbReference type="ChEBI" id="CHEBI:57540"/>
    </ligand>
</feature>
<dbReference type="InterPro" id="IPR012409">
    <property type="entry name" value="Sirohaem_synth"/>
</dbReference>
<feature type="binding site" evidence="15">
    <location>
        <position position="414"/>
    </location>
    <ligand>
        <name>S-adenosyl-L-methionine</name>
        <dbReference type="ChEBI" id="CHEBI:59789"/>
    </ligand>
</feature>
<evidence type="ECO:0000256" key="15">
    <source>
        <dbReference type="HAMAP-Rule" id="MF_01646"/>
    </source>
</evidence>
<dbReference type="InterPro" id="IPR050161">
    <property type="entry name" value="Siro_Cobalamin_biosynth"/>
</dbReference>
<dbReference type="EC" id="2.1.1.107" evidence="15"/>
<dbReference type="Pfam" id="PF14824">
    <property type="entry name" value="Sirohm_synth_M"/>
    <property type="match status" value="1"/>
</dbReference>
<evidence type="ECO:0000256" key="10">
    <source>
        <dbReference type="ARBA" id="ARBA00023244"/>
    </source>
</evidence>
<dbReference type="SUPFAM" id="SSF51735">
    <property type="entry name" value="NAD(P)-binding Rossmann-fold domains"/>
    <property type="match status" value="1"/>
</dbReference>
<comment type="pathway">
    <text evidence="15">Porphyrin-containing compound metabolism; siroheme biosynthesis; siroheme from sirohydrochlorin: step 1/1.</text>
</comment>
<evidence type="ECO:0000256" key="6">
    <source>
        <dbReference type="ARBA" id="ARBA00022691"/>
    </source>
</evidence>
<dbReference type="Gene3D" id="3.40.50.720">
    <property type="entry name" value="NAD(P)-binding Rossmann-like Domain"/>
    <property type="match status" value="1"/>
</dbReference>
<dbReference type="NCBIfam" id="NF004790">
    <property type="entry name" value="PRK06136.1"/>
    <property type="match status" value="1"/>
</dbReference>
<dbReference type="AlphaFoldDB" id="A0A418Y337"/>
<feature type="modified residue" description="Phosphoserine" evidence="15">
    <location>
        <position position="128"/>
    </location>
</feature>
<dbReference type="Proteomes" id="UP000283734">
    <property type="component" value="Unassembled WGS sequence"/>
</dbReference>
<dbReference type="InterPro" id="IPR006366">
    <property type="entry name" value="CobA/CysG_C"/>
</dbReference>
<dbReference type="InterPro" id="IPR035996">
    <property type="entry name" value="4pyrrol_Methylase_sf"/>
</dbReference>
<keyword evidence="10 15" id="KW-0627">Porphyrin biosynthesis</keyword>
<dbReference type="InterPro" id="IPR000878">
    <property type="entry name" value="4pyrrol_Mease"/>
</dbReference>
<comment type="pathway">
    <text evidence="12 15">Porphyrin-containing compound metabolism; siroheme biosynthesis; precorrin-2 from uroporphyrinogen III: step 1/1.</text>
</comment>
<dbReference type="NCBIfam" id="TIGR01470">
    <property type="entry name" value="cysG_Nterm"/>
    <property type="match status" value="1"/>
</dbReference>
<dbReference type="PANTHER" id="PTHR45790:SF1">
    <property type="entry name" value="SIROHEME SYNTHASE"/>
    <property type="match status" value="1"/>
</dbReference>
<dbReference type="PROSITE" id="PS00840">
    <property type="entry name" value="SUMT_2"/>
    <property type="match status" value="1"/>
</dbReference>
<feature type="binding site" evidence="15">
    <location>
        <position position="308"/>
    </location>
    <ligand>
        <name>S-adenosyl-L-methionine</name>
        <dbReference type="ChEBI" id="CHEBI:59789"/>
    </ligand>
</feature>
<keyword evidence="22" id="KW-1185">Reference proteome</keyword>
<comment type="pathway">
    <text evidence="14 15">Cofactor biosynthesis; adenosylcobalamin biosynthesis; precorrin-2 from uroporphyrinogen III: step 1/1.</text>
</comment>
<dbReference type="HAMAP" id="MF_01646">
    <property type="entry name" value="Siroheme_synth"/>
    <property type="match status" value="1"/>
</dbReference>
<name>A0A418Y337_9GAMM</name>
<dbReference type="InterPro" id="IPR028281">
    <property type="entry name" value="Sirohaem_synthase_central"/>
</dbReference>
<dbReference type="Gene3D" id="1.10.8.210">
    <property type="entry name" value="Sirohaem synthase, dimerisation domain"/>
    <property type="match status" value="1"/>
</dbReference>
<dbReference type="SUPFAM" id="SSF75615">
    <property type="entry name" value="Siroheme synthase middle domains-like"/>
    <property type="match status" value="1"/>
</dbReference>
<dbReference type="InterPro" id="IPR014776">
    <property type="entry name" value="4pyrrole_Mease_sub2"/>
</dbReference>
<dbReference type="EMBL" id="QYYA01000001">
    <property type="protein sequence ID" value="RJG19952.1"/>
    <property type="molecule type" value="Genomic_DNA"/>
</dbReference>
<proteinExistence type="inferred from homology"/>
<evidence type="ECO:0000256" key="11">
    <source>
        <dbReference type="ARBA" id="ARBA00023268"/>
    </source>
</evidence>
<feature type="active site" description="Proton acceptor" evidence="15 16">
    <location>
        <position position="250"/>
    </location>
</feature>
<comment type="similarity">
    <text evidence="2 17">Belongs to the precorrin methyltransferase family.</text>
</comment>
<keyword evidence="8 15" id="KW-0520">NAD</keyword>
<dbReference type="InterPro" id="IPR036291">
    <property type="entry name" value="NAD(P)-bd_dom_sf"/>
</dbReference>
<dbReference type="Pfam" id="PF10414">
    <property type="entry name" value="CysG_dimeriser"/>
    <property type="match status" value="1"/>
</dbReference>
<comment type="pathway">
    <text evidence="1 15">Porphyrin-containing compound metabolism; siroheme biosynthesis; sirohydrochlorin from precorrin-2: step 1/1.</text>
</comment>
<feature type="binding site" evidence="15">
    <location>
        <position position="385"/>
    </location>
    <ligand>
        <name>S-adenosyl-L-methionine</name>
        <dbReference type="ChEBI" id="CHEBI:59789"/>
    </ligand>
</feature>
<dbReference type="Gene3D" id="3.30.950.10">
    <property type="entry name" value="Methyltransferase, Cobalt-precorrin-4 Transmethylase, Domain 2"/>
    <property type="match status" value="1"/>
</dbReference>
<dbReference type="RefSeq" id="WP_119917510.1">
    <property type="nucleotide sequence ID" value="NZ_QYYA01000001.1"/>
</dbReference>
<evidence type="ECO:0000313" key="22">
    <source>
        <dbReference type="Proteomes" id="UP000283734"/>
    </source>
</evidence>
<dbReference type="NCBIfam" id="TIGR01469">
    <property type="entry name" value="cobA_cysG_Cterm"/>
    <property type="match status" value="1"/>
</dbReference>
<evidence type="ECO:0000313" key="21">
    <source>
        <dbReference type="EMBL" id="RJG19952.1"/>
    </source>
</evidence>
<dbReference type="PANTHER" id="PTHR45790">
    <property type="entry name" value="SIROHEME SYNTHASE-RELATED"/>
    <property type="match status" value="1"/>
</dbReference>
<gene>
    <name evidence="21" type="primary">cobA</name>
    <name evidence="15" type="synonym">cysG</name>
    <name evidence="21" type="ORF">D4A39_03695</name>
</gene>
<comment type="similarity">
    <text evidence="15">In the N-terminal section; belongs to the precorrin-2 dehydrogenase / sirohydrochlorin ferrochelatase family.</text>
</comment>
<dbReference type="InterPro" id="IPR019478">
    <property type="entry name" value="Sirohaem_synthase_dimer_dom"/>
</dbReference>
<dbReference type="Gene3D" id="3.40.1010.10">
    <property type="entry name" value="Cobalt-precorrin-4 Transmethylase, Domain 1"/>
    <property type="match status" value="1"/>
</dbReference>
<evidence type="ECO:0000256" key="5">
    <source>
        <dbReference type="ARBA" id="ARBA00022679"/>
    </source>
</evidence>
<dbReference type="UniPathway" id="UPA00262">
    <property type="reaction ID" value="UER00211"/>
</dbReference>
<feature type="binding site" evidence="15">
    <location>
        <begin position="333"/>
        <end position="334"/>
    </location>
    <ligand>
        <name>S-adenosyl-L-methionine</name>
        <dbReference type="ChEBI" id="CHEBI:59789"/>
    </ligand>
</feature>
<keyword evidence="11 15" id="KW-0511">Multifunctional enzyme</keyword>
<evidence type="ECO:0000256" key="8">
    <source>
        <dbReference type="ARBA" id="ARBA00023027"/>
    </source>
</evidence>
<evidence type="ECO:0000256" key="17">
    <source>
        <dbReference type="RuleBase" id="RU003960"/>
    </source>
</evidence>
<comment type="pathway">
    <text evidence="15">Cofactor biosynthesis; adenosylcobalamin biosynthesis; sirohydrochlorin from precorrin-2: step 1/1.</text>
</comment>
<comment type="caution">
    <text evidence="21">The sequence shown here is derived from an EMBL/GenBank/DDBJ whole genome shotgun (WGS) entry which is preliminary data.</text>
</comment>
<accession>A0A418Y337</accession>
<dbReference type="GO" id="GO:0032259">
    <property type="term" value="P:methylation"/>
    <property type="evidence" value="ECO:0007669"/>
    <property type="project" value="UniProtKB-KW"/>
</dbReference>
<dbReference type="GO" id="GO:0004851">
    <property type="term" value="F:uroporphyrin-III C-methyltransferase activity"/>
    <property type="evidence" value="ECO:0007669"/>
    <property type="project" value="UniProtKB-UniRule"/>
</dbReference>
<comment type="similarity">
    <text evidence="15">In the C-terminal section; belongs to the precorrin methyltransferase family.</text>
</comment>
<protein>
    <recommendedName>
        <fullName evidence="15">Siroheme synthase</fullName>
    </recommendedName>
    <domain>
        <recommendedName>
            <fullName evidence="15">Uroporphyrinogen-III C-methyltransferase</fullName>
            <shortName evidence="15">Urogen III methylase</shortName>
            <ecNumber evidence="15">2.1.1.107</ecNumber>
        </recommendedName>
        <alternativeName>
            <fullName evidence="15">SUMT</fullName>
        </alternativeName>
        <alternativeName>
            <fullName evidence="15">Uroporphyrinogen III methylase</fullName>
            <shortName evidence="15">UROM</shortName>
        </alternativeName>
    </domain>
    <domain>
        <recommendedName>
            <fullName evidence="15">Precorrin-2 dehydrogenase</fullName>
            <ecNumber evidence="15">1.3.1.76</ecNumber>
        </recommendedName>
    </domain>
    <domain>
        <recommendedName>
            <fullName evidence="15">Sirohydrochlorin ferrochelatase</fullName>
            <ecNumber evidence="15">4.99.1.4</ecNumber>
        </recommendedName>
    </domain>
</protein>
<feature type="domain" description="Tetrapyrrole methylase" evidence="18">
    <location>
        <begin position="220"/>
        <end position="429"/>
    </location>
</feature>
<feature type="domain" description="Siroheme synthase central" evidence="20">
    <location>
        <begin position="124"/>
        <end position="146"/>
    </location>
</feature>
<dbReference type="GO" id="GO:0019354">
    <property type="term" value="P:siroheme biosynthetic process"/>
    <property type="evidence" value="ECO:0007669"/>
    <property type="project" value="UniProtKB-UniRule"/>
</dbReference>
<feature type="binding site" evidence="15">
    <location>
        <position position="227"/>
    </location>
    <ligand>
        <name>S-adenosyl-L-methionine</name>
        <dbReference type="ChEBI" id="CHEBI:59789"/>
    </ligand>
</feature>
<keyword evidence="7 15" id="KW-0560">Oxidoreductase</keyword>
<evidence type="ECO:0000259" key="18">
    <source>
        <dbReference type="Pfam" id="PF00590"/>
    </source>
</evidence>
<sequence>MEFLPISWRLQGKRALLVGGGEVALRKGRLLHRSGALVDVVAPDVCAELRQIVAESQGSLRERAFEESDLQSVSLVICATDNKAINAEVARLAGDKGLPVNVVDDPSLGDFIFPAIVDRSPVLISISSSGASPVLARKLRSQIESSLPARWGRLADLMARFRQPLKDKLNNVGARRLFWEQALDSPIVEKVLAGKDSEAEAMLSEAIAEADPERLSRGEVYLVGAGPGDPDLLTFRALRLLQKADVVLYDRLVGKGIVDLARRDAEMVYVGKARDKHALPQDNINELLVHYAKQGKKVCRLKGGDPFIFGRGGEEIDLIVQEGIEFQVVPGITAASGCAAYGGIPLTHRDHAQSVRFVTGHRKDGTVTLDWEHLVSETETVVFYMGLVGLRQICDQLMAHGRKGDTPIALVSRGTTNLQEVITGTLETLPDDIEGREIHAPTLIIVGSVVSLHPKFGWFKKSSE</sequence>
<feature type="binding site" evidence="15">
    <location>
        <begin position="303"/>
        <end position="305"/>
    </location>
    <ligand>
        <name>S-adenosyl-L-methionine</name>
        <dbReference type="ChEBI" id="CHEBI:59789"/>
    </ligand>
</feature>
<evidence type="ECO:0000256" key="13">
    <source>
        <dbReference type="ARBA" id="ARBA00047561"/>
    </source>
</evidence>
<dbReference type="FunFam" id="3.30.950.10:FF:000001">
    <property type="entry name" value="Siroheme synthase"/>
    <property type="match status" value="1"/>
</dbReference>
<keyword evidence="4 15" id="KW-0489">Methyltransferase</keyword>
<dbReference type="Pfam" id="PF13241">
    <property type="entry name" value="NAD_binding_7"/>
    <property type="match status" value="1"/>
</dbReference>
<evidence type="ECO:0000256" key="1">
    <source>
        <dbReference type="ARBA" id="ARBA00005010"/>
    </source>
</evidence>
<dbReference type="OrthoDB" id="9815856at2"/>
<dbReference type="EC" id="4.99.1.4" evidence="15"/>
<evidence type="ECO:0000256" key="14">
    <source>
        <dbReference type="ARBA" id="ARBA00060548"/>
    </source>
</evidence>
<dbReference type="InterPro" id="IPR014777">
    <property type="entry name" value="4pyrrole_Mease_sub1"/>
</dbReference>
<comment type="catalytic activity">
    <reaction evidence="15">
        <text>uroporphyrinogen III + 2 S-adenosyl-L-methionine = precorrin-2 + 2 S-adenosyl-L-homocysteine + H(+)</text>
        <dbReference type="Rhea" id="RHEA:32459"/>
        <dbReference type="ChEBI" id="CHEBI:15378"/>
        <dbReference type="ChEBI" id="CHEBI:57308"/>
        <dbReference type="ChEBI" id="CHEBI:57856"/>
        <dbReference type="ChEBI" id="CHEBI:58827"/>
        <dbReference type="ChEBI" id="CHEBI:59789"/>
        <dbReference type="EC" id="2.1.1.107"/>
    </reaction>
</comment>
<evidence type="ECO:0000259" key="20">
    <source>
        <dbReference type="Pfam" id="PF14824"/>
    </source>
</evidence>
<feature type="region of interest" description="Uroporphyrinogen-III C-methyltransferase" evidence="15">
    <location>
        <begin position="218"/>
        <end position="464"/>
    </location>
</feature>
<dbReference type="GO" id="GO:0043115">
    <property type="term" value="F:precorrin-2 dehydrogenase activity"/>
    <property type="evidence" value="ECO:0007669"/>
    <property type="project" value="UniProtKB-UniRule"/>
</dbReference>
<keyword evidence="3 15" id="KW-0169">Cobalamin biosynthesis</keyword>